<proteinExistence type="predicted"/>
<dbReference type="Proteomes" id="UP000556329">
    <property type="component" value="Unassembled WGS sequence"/>
</dbReference>
<organism evidence="1 2">
    <name type="scientific">Mesorhizobium sangaii</name>
    <dbReference type="NCBI Taxonomy" id="505389"/>
    <lineage>
        <taxon>Bacteria</taxon>
        <taxon>Pseudomonadati</taxon>
        <taxon>Pseudomonadota</taxon>
        <taxon>Alphaproteobacteria</taxon>
        <taxon>Hyphomicrobiales</taxon>
        <taxon>Phyllobacteriaceae</taxon>
        <taxon>Mesorhizobium</taxon>
    </lineage>
</organism>
<evidence type="ECO:0000313" key="1">
    <source>
        <dbReference type="EMBL" id="MBB6414021.1"/>
    </source>
</evidence>
<evidence type="ECO:0000313" key="2">
    <source>
        <dbReference type="Proteomes" id="UP000556329"/>
    </source>
</evidence>
<reference evidence="1 2" key="1">
    <citation type="submission" date="2020-08" db="EMBL/GenBank/DDBJ databases">
        <title>Genomic Encyclopedia of Type Strains, Phase IV (KMG-IV): sequencing the most valuable type-strain genomes for metagenomic binning, comparative biology and taxonomic classification.</title>
        <authorList>
            <person name="Goeker M."/>
        </authorList>
    </citation>
    <scope>NUCLEOTIDE SEQUENCE [LARGE SCALE GENOMIC DNA]</scope>
    <source>
        <strain evidence="1 2">DSM 100039</strain>
    </source>
</reference>
<dbReference type="AlphaFoldDB" id="A0A841PJ53"/>
<comment type="caution">
    <text evidence="1">The sequence shown here is derived from an EMBL/GenBank/DDBJ whole genome shotgun (WGS) entry which is preliminary data.</text>
</comment>
<gene>
    <name evidence="1" type="ORF">HNQ71_006730</name>
</gene>
<accession>A0A841PJ53</accession>
<sequence>MIQIKAELLLSADHGEMWKPILSAPFGRNLELAVFDADGEHALVFACRKVRDGWTNAVTGARIDIHPTHWRDWEPGRALANATNPLRDSP</sequence>
<dbReference type="EMBL" id="JACHEF010000012">
    <property type="protein sequence ID" value="MBB6414021.1"/>
    <property type="molecule type" value="Genomic_DNA"/>
</dbReference>
<name>A0A841PJ53_9HYPH</name>
<protein>
    <submittedName>
        <fullName evidence="1">Uncharacterized protein</fullName>
    </submittedName>
</protein>
<keyword evidence="2" id="KW-1185">Reference proteome</keyword>